<reference evidence="3 4" key="1">
    <citation type="submission" date="2019-07" db="EMBL/GenBank/DDBJ databases">
        <title>Seonamhaeicola sp. W255 draft genome.</title>
        <authorList>
            <person name="Zhang X.-Y."/>
            <person name="Zhang R."/>
            <person name="Zhong Y.-L."/>
            <person name="Du Z.-J."/>
        </authorList>
    </citation>
    <scope>NUCLEOTIDE SEQUENCE [LARGE SCALE GENOMIC DNA]</scope>
    <source>
        <strain evidence="3 4">W255</strain>
    </source>
</reference>
<keyword evidence="1" id="KW-0732">Signal</keyword>
<gene>
    <name evidence="3" type="ORF">E1J38_005880</name>
</gene>
<sequence length="1029" mass="115285">MSKKNTLRLVFIGLFLVAFTLIFKSSLHQESEYLESDYGGDYEHHEEETPEEIAYEMAMDELALPKPFNFQNLEGDALANYNTWYANAEKEGFKFNTSKDFEAYFKKAHQNMTIPPPEKYFYANRTLSGTWDQKYLHMTSTTAPGYSEGGFRTDGSLYDPVNEDMYIVSFAGHIYKIDESAPVKWSLRNHSKSFEGDKFNGVNLPDGSFRLLNQKSNGSMEFSDDEGRTWMDANGAFFEGSANYTTVVTKKDGDKRIVAHGARRNASQGNAWYDYVYISTDYGLNYTTSALTFQSNAFDVEILKPHGSRDVYLFARRASDSKLYVYKMGENDADFTLIHEPTTTVAKLDSVQGTTVGGVTHFYISYDNTTIFYSGDEGATWTQSVTSSDTGRNIVEVHPTQPNIVFKGFVELWISTDYGVNWTRNQHVLSNNDIYVWDLQHFKIFDKEDGGFFTISGYDFGTYYSTTPEDWNSWVSVSRGNPTIMCYDAETNEKYNLVYTANQDRGSQSFSGNNNYDKSVPIPALREANTDVLRVAVANGGESAWYWYYYGTIGRSSATNGANYRTVTGTDFYGNWAATSMVPSPNDNEDAVYIPWGEGGLQKIIYDGSAVVREIHPFQFSGPISSFGYSKVNKNRWYVSLKSGQLLYSTDGGNSFTSSSYNGTWPQQDDSHRKRRQVIATSPIDEATVYFAGKGNNFLISVDGGQTFTNHNDGLNVERISELDASPNGQYIFAACEFDGAWVFSVQQDRWFKMDGLDVPDAIGYTDVQFIEFENAVRFATYGSGILDFILDQDFSEIFVAADNFTIETIDETCQGKNGQIKINTKYRHSYNVTIAGIEYSFNDLLNIPNLEPGVYDVCIGINNTSYQYCINLEVKASELLTGKFTSIKTGKVAVEIESGSAPFKVFVNNKQVLETSQTSFEISANDGDIINIEAKATCEGKLTKVMDASGGLKAFPNPVINQFELSIPEISKATVSVELYSLTSGLIAKQQYNVAGGKITVDMQAYPSGIYFVRLDSEKPKTLKIVKK</sequence>
<accession>A0A562YGE2</accession>
<dbReference type="CDD" id="cd15482">
    <property type="entry name" value="Sialidase_non-viral"/>
    <property type="match status" value="1"/>
</dbReference>
<dbReference type="InterPro" id="IPR026444">
    <property type="entry name" value="Secre_tail"/>
</dbReference>
<dbReference type="InterPro" id="IPR015943">
    <property type="entry name" value="WD40/YVTN_repeat-like_dom_sf"/>
</dbReference>
<dbReference type="EMBL" id="SMZJ02000003">
    <property type="protein sequence ID" value="TWO33423.1"/>
    <property type="molecule type" value="Genomic_DNA"/>
</dbReference>
<evidence type="ECO:0000259" key="2">
    <source>
        <dbReference type="Pfam" id="PF18962"/>
    </source>
</evidence>
<organism evidence="3 4">
    <name type="scientific">Seonamhaeicola sediminis</name>
    <dbReference type="NCBI Taxonomy" id="2528206"/>
    <lineage>
        <taxon>Bacteria</taxon>
        <taxon>Pseudomonadati</taxon>
        <taxon>Bacteroidota</taxon>
        <taxon>Flavobacteriia</taxon>
        <taxon>Flavobacteriales</taxon>
        <taxon>Flavobacteriaceae</taxon>
    </lineage>
</organism>
<dbReference type="AlphaFoldDB" id="A0A562YGE2"/>
<dbReference type="RefSeq" id="WP_133356244.1">
    <property type="nucleotide sequence ID" value="NZ_SMZJ02000003.1"/>
</dbReference>
<evidence type="ECO:0000313" key="4">
    <source>
        <dbReference type="Proteomes" id="UP000295814"/>
    </source>
</evidence>
<evidence type="ECO:0000256" key="1">
    <source>
        <dbReference type="ARBA" id="ARBA00022729"/>
    </source>
</evidence>
<protein>
    <submittedName>
        <fullName evidence="3">T9SS type A sorting domain-containing protein</fullName>
    </submittedName>
</protein>
<name>A0A562YGE2_9FLAO</name>
<dbReference type="OrthoDB" id="9757809at2"/>
<feature type="domain" description="Secretion system C-terminal sorting" evidence="2">
    <location>
        <begin position="956"/>
        <end position="1024"/>
    </location>
</feature>
<dbReference type="Proteomes" id="UP000295814">
    <property type="component" value="Unassembled WGS sequence"/>
</dbReference>
<dbReference type="Gene3D" id="2.130.10.10">
    <property type="entry name" value="YVTN repeat-like/Quinoprotein amine dehydrogenase"/>
    <property type="match status" value="2"/>
</dbReference>
<keyword evidence="4" id="KW-1185">Reference proteome</keyword>
<dbReference type="SUPFAM" id="SSF110296">
    <property type="entry name" value="Oligoxyloglucan reducing end-specific cellobiohydrolase"/>
    <property type="match status" value="2"/>
</dbReference>
<dbReference type="Pfam" id="PF18962">
    <property type="entry name" value="Por_Secre_tail"/>
    <property type="match status" value="1"/>
</dbReference>
<evidence type="ECO:0000313" key="3">
    <source>
        <dbReference type="EMBL" id="TWO33423.1"/>
    </source>
</evidence>
<comment type="caution">
    <text evidence="3">The sequence shown here is derived from an EMBL/GenBank/DDBJ whole genome shotgun (WGS) entry which is preliminary data.</text>
</comment>
<proteinExistence type="predicted"/>
<dbReference type="NCBIfam" id="TIGR04183">
    <property type="entry name" value="Por_Secre_tail"/>
    <property type="match status" value="1"/>
</dbReference>